<organism evidence="2">
    <name type="scientific">viral metagenome</name>
    <dbReference type="NCBI Taxonomy" id="1070528"/>
    <lineage>
        <taxon>unclassified sequences</taxon>
        <taxon>metagenomes</taxon>
        <taxon>organismal metagenomes</taxon>
    </lineage>
</organism>
<reference evidence="2" key="1">
    <citation type="journal article" date="2020" name="Nature">
        <title>Giant virus diversity and host interactions through global metagenomics.</title>
        <authorList>
            <person name="Schulz F."/>
            <person name="Roux S."/>
            <person name="Paez-Espino D."/>
            <person name="Jungbluth S."/>
            <person name="Walsh D.A."/>
            <person name="Denef V.J."/>
            <person name="McMahon K.D."/>
            <person name="Konstantinidis K.T."/>
            <person name="Eloe-Fadrosh E.A."/>
            <person name="Kyrpides N.C."/>
            <person name="Woyke T."/>
        </authorList>
    </citation>
    <scope>NUCLEOTIDE SEQUENCE</scope>
    <source>
        <strain evidence="2">GVMAG-M-3300023179-27</strain>
    </source>
</reference>
<dbReference type="EMBL" id="MN739787">
    <property type="protein sequence ID" value="QHT26390.1"/>
    <property type="molecule type" value="Genomic_DNA"/>
</dbReference>
<keyword evidence="1" id="KW-0175">Coiled coil</keyword>
<accession>A0A6C0ED41</accession>
<protein>
    <submittedName>
        <fullName evidence="2">Uncharacterized protein</fullName>
    </submittedName>
</protein>
<name>A0A6C0ED41_9ZZZZ</name>
<evidence type="ECO:0000313" key="2">
    <source>
        <dbReference type="EMBL" id="QHT26390.1"/>
    </source>
</evidence>
<proteinExistence type="predicted"/>
<dbReference type="AlphaFoldDB" id="A0A6C0ED41"/>
<sequence length="130" mass="15650">MGICESKEKSNKIDEMYQKKIKYEGKIETIQHYFDRYKDHIITNDVPNKKESFEEFKKIFTELNIIHEMIIFKLYYTDDEIAKFVTNNQKRIELSKKSLAELEKEFDVVDNKFRTSVDNALKIEKNINKL</sequence>
<feature type="coiled-coil region" evidence="1">
    <location>
        <begin position="85"/>
        <end position="112"/>
    </location>
</feature>
<evidence type="ECO:0000256" key="1">
    <source>
        <dbReference type="SAM" id="Coils"/>
    </source>
</evidence>